<dbReference type="SUPFAM" id="SSF53335">
    <property type="entry name" value="S-adenosyl-L-methionine-dependent methyltransferases"/>
    <property type="match status" value="1"/>
</dbReference>
<dbReference type="EMBL" id="CP011309">
    <property type="protein sequence ID" value="AKF28390.1"/>
    <property type="molecule type" value="Genomic_DNA"/>
</dbReference>
<dbReference type="PANTHER" id="PTHR43861">
    <property type="entry name" value="TRANS-ACONITATE 2-METHYLTRANSFERASE-RELATED"/>
    <property type="match status" value="1"/>
</dbReference>
<sequence>MTSPELQNILNNYWSGRAEAYHLNQTQSERAQFERPIWEKVWSKALPIVSEEAVKVLDLGCGSGYVTHLLSDCGYETIGVDGSEEMINQATQENGLRRSTGRATAIFQVGDAHDPEFREGSFDAITSRYVLWTLLDPQAAINRWVSLLKPGGVIACVDAAWYPKGIDAGTEVDSVDGPSAFVETYTPEFLRNLPMSTTSTGHNFAELFHNAGLKEVTLTPIEGLAELDQRFGLSPGHESTPQFLFRGIKSS</sequence>
<accession>A0A0F6Z7F6</accession>
<keyword evidence="2" id="KW-0489">Methyltransferase</keyword>
<keyword evidence="2" id="KW-0808">Transferase</keyword>
<reference evidence="2 3" key="1">
    <citation type="submission" date="2015-04" db="EMBL/GenBank/DDBJ databases">
        <title>Complete Genome Sequence of Brevibacterium flavum ATCC 15168.</title>
        <authorList>
            <person name="Ahn J."/>
            <person name="Park G."/>
            <person name="Jeon W."/>
            <person name="Jang Y."/>
            <person name="Jang M."/>
            <person name="Lee H."/>
            <person name="Lee H."/>
        </authorList>
    </citation>
    <scope>NUCLEOTIDE SEQUENCE [LARGE SCALE GENOMIC DNA]</scope>
    <source>
        <strain evidence="2 3">ATCC 15168</strain>
    </source>
</reference>
<dbReference type="GO" id="GO:0032259">
    <property type="term" value="P:methylation"/>
    <property type="evidence" value="ECO:0007669"/>
    <property type="project" value="UniProtKB-KW"/>
</dbReference>
<dbReference type="RefSeq" id="WP_003863102.1">
    <property type="nucleotide sequence ID" value="NZ_CP011309.1"/>
</dbReference>
<protein>
    <submittedName>
        <fullName evidence="2">SAM-dependent methyltransferase</fullName>
    </submittedName>
</protein>
<dbReference type="InterPro" id="IPR029063">
    <property type="entry name" value="SAM-dependent_MTases_sf"/>
</dbReference>
<dbReference type="CDD" id="cd02440">
    <property type="entry name" value="AdoMet_MTases"/>
    <property type="match status" value="1"/>
</dbReference>
<dbReference type="AlphaFoldDB" id="A0A0F6Z7F6"/>
<dbReference type="Proteomes" id="UP000034037">
    <property type="component" value="Chromosome"/>
</dbReference>
<feature type="domain" description="Methyltransferase type 11" evidence="1">
    <location>
        <begin position="57"/>
        <end position="156"/>
    </location>
</feature>
<evidence type="ECO:0000259" key="1">
    <source>
        <dbReference type="Pfam" id="PF08241"/>
    </source>
</evidence>
<name>A0A0F6Z7F6_9CORY</name>
<gene>
    <name evidence="2" type="ORF">YH66_13090</name>
</gene>
<dbReference type="HOGENOM" id="CLU_037990_4_0_11"/>
<dbReference type="PATRIC" id="fig|92706.3.peg.2738"/>
<evidence type="ECO:0000313" key="2">
    <source>
        <dbReference type="EMBL" id="AKF28390.1"/>
    </source>
</evidence>
<keyword evidence="3" id="KW-1185">Reference proteome</keyword>
<dbReference type="Pfam" id="PF08241">
    <property type="entry name" value="Methyltransf_11"/>
    <property type="match status" value="1"/>
</dbReference>
<proteinExistence type="predicted"/>
<dbReference type="GO" id="GO:0008757">
    <property type="term" value="F:S-adenosylmethionine-dependent methyltransferase activity"/>
    <property type="evidence" value="ECO:0007669"/>
    <property type="project" value="InterPro"/>
</dbReference>
<evidence type="ECO:0000313" key="3">
    <source>
        <dbReference type="Proteomes" id="UP000034037"/>
    </source>
</evidence>
<dbReference type="Gene3D" id="3.40.50.150">
    <property type="entry name" value="Vaccinia Virus protein VP39"/>
    <property type="match status" value="1"/>
</dbReference>
<dbReference type="InterPro" id="IPR013216">
    <property type="entry name" value="Methyltransf_11"/>
</dbReference>
<organism evidence="2 3">
    <name type="scientific">[Brevibacterium] flavum</name>
    <dbReference type="NCBI Taxonomy" id="92706"/>
    <lineage>
        <taxon>Bacteria</taxon>
        <taxon>Bacillati</taxon>
        <taxon>Actinomycetota</taxon>
        <taxon>Actinomycetes</taxon>
        <taxon>Mycobacteriales</taxon>
        <taxon>Corynebacteriaceae</taxon>
        <taxon>Corynebacterium</taxon>
    </lineage>
</organism>